<dbReference type="InterPro" id="IPR002678">
    <property type="entry name" value="DUF34/NIF3"/>
</dbReference>
<dbReference type="STRING" id="531814.SAMN04487944_105123"/>
<protein>
    <recommendedName>
        <fullName evidence="2">GTP cyclohydrolase 1 type 2 homolog</fullName>
    </recommendedName>
</protein>
<sequence length="263" mass="29605">MNLQVREVINIITKPVGIIPDTVDMLLFGSDNQSVDNIGVAFMPTYENIRKCVEMDINLLVCHEGVFYSHSTDVPLNGSSIIVEKQRLIEKSGISIFRLHDYIHNYKPDLIMKGLIRSLCWEDNILEHKATSSVLQLPKITLNEIITYIKNKLNLPYLHFIGDLTMEISKVGLLVGFRGGGANAIPLFEEDGADLVIYGEGPEWETPEYVRDAMALGKQKAVIILGHRESEEPGMKLFAKELQTIFPDTPVNFLVSNAHIHLY</sequence>
<keyword evidence="3 4" id="KW-0479">Metal-binding</keyword>
<evidence type="ECO:0000313" key="5">
    <source>
        <dbReference type="EMBL" id="SER50948.1"/>
    </source>
</evidence>
<evidence type="ECO:0000256" key="2">
    <source>
        <dbReference type="ARBA" id="ARBA00022112"/>
    </source>
</evidence>
<dbReference type="RefSeq" id="WP_089740188.1">
    <property type="nucleotide sequence ID" value="NZ_FOGL01000005.1"/>
</dbReference>
<feature type="binding site" evidence="4">
    <location>
        <position position="231"/>
    </location>
    <ligand>
        <name>a divalent metal cation</name>
        <dbReference type="ChEBI" id="CHEBI:60240"/>
        <label>1</label>
    </ligand>
</feature>
<feature type="binding site" evidence="4">
    <location>
        <position position="227"/>
    </location>
    <ligand>
        <name>a divalent metal cation</name>
        <dbReference type="ChEBI" id="CHEBI:60240"/>
        <label>1</label>
    </ligand>
</feature>
<evidence type="ECO:0000313" key="6">
    <source>
        <dbReference type="Proteomes" id="UP000199687"/>
    </source>
</evidence>
<evidence type="ECO:0000256" key="3">
    <source>
        <dbReference type="ARBA" id="ARBA00022723"/>
    </source>
</evidence>
<dbReference type="Gene3D" id="3.40.1390.30">
    <property type="entry name" value="NIF3 (NGG1p interacting factor 3)-like"/>
    <property type="match status" value="2"/>
</dbReference>
<comment type="similarity">
    <text evidence="1">Belongs to the GTP cyclohydrolase I type 2/NIF3 family.</text>
</comment>
<keyword evidence="6" id="KW-1185">Reference proteome</keyword>
<dbReference type="AlphaFoldDB" id="A0A1H9PS60"/>
<dbReference type="SUPFAM" id="SSF102705">
    <property type="entry name" value="NIF3 (NGG1p interacting factor 3)-like"/>
    <property type="match status" value="1"/>
</dbReference>
<dbReference type="GO" id="GO:0016787">
    <property type="term" value="F:hydrolase activity"/>
    <property type="evidence" value="ECO:0007669"/>
    <property type="project" value="UniProtKB-KW"/>
</dbReference>
<dbReference type="InterPro" id="IPR036069">
    <property type="entry name" value="DUF34/NIF3_sf"/>
</dbReference>
<evidence type="ECO:0000256" key="1">
    <source>
        <dbReference type="ARBA" id="ARBA00006964"/>
    </source>
</evidence>
<reference evidence="5 6" key="1">
    <citation type="submission" date="2016-10" db="EMBL/GenBank/DDBJ databases">
        <authorList>
            <person name="de Groot N.N."/>
        </authorList>
    </citation>
    <scope>NUCLEOTIDE SEQUENCE [LARGE SCALE GENOMIC DNA]</scope>
    <source>
        <strain evidence="5 6">CGMCC 1.7727</strain>
    </source>
</reference>
<dbReference type="PANTHER" id="PTHR13799">
    <property type="entry name" value="NGG1 INTERACTING FACTOR 3"/>
    <property type="match status" value="1"/>
</dbReference>
<dbReference type="EMBL" id="FOGL01000005">
    <property type="protein sequence ID" value="SER50948.1"/>
    <property type="molecule type" value="Genomic_DNA"/>
</dbReference>
<dbReference type="PANTHER" id="PTHR13799:SF14">
    <property type="entry name" value="GTP CYCLOHYDROLASE 1 TYPE 2 HOMOLOG"/>
    <property type="match status" value="1"/>
</dbReference>
<proteinExistence type="inferred from homology"/>
<keyword evidence="5" id="KW-0378">Hydrolase</keyword>
<accession>A0A1H9PS60</accession>
<organism evidence="5 6">
    <name type="scientific">Gracilibacillus ureilyticus</name>
    <dbReference type="NCBI Taxonomy" id="531814"/>
    <lineage>
        <taxon>Bacteria</taxon>
        <taxon>Bacillati</taxon>
        <taxon>Bacillota</taxon>
        <taxon>Bacilli</taxon>
        <taxon>Bacillales</taxon>
        <taxon>Bacillaceae</taxon>
        <taxon>Gracilibacillus</taxon>
    </lineage>
</organism>
<dbReference type="GO" id="GO:0005737">
    <property type="term" value="C:cytoplasm"/>
    <property type="evidence" value="ECO:0007669"/>
    <property type="project" value="TreeGrafter"/>
</dbReference>
<evidence type="ECO:0000256" key="4">
    <source>
        <dbReference type="PIRSR" id="PIRSR602678-1"/>
    </source>
</evidence>
<name>A0A1H9PS60_9BACI</name>
<feature type="binding site" evidence="4">
    <location>
        <position position="63"/>
    </location>
    <ligand>
        <name>a divalent metal cation</name>
        <dbReference type="ChEBI" id="CHEBI:60240"/>
        <label>1</label>
    </ligand>
</feature>
<dbReference type="GO" id="GO:0046872">
    <property type="term" value="F:metal ion binding"/>
    <property type="evidence" value="ECO:0007669"/>
    <property type="project" value="UniProtKB-KW"/>
</dbReference>
<gene>
    <name evidence="5" type="ORF">SAMN04487944_105123</name>
</gene>
<dbReference type="Pfam" id="PF01784">
    <property type="entry name" value="DUF34_NIF3"/>
    <property type="match status" value="1"/>
</dbReference>
<dbReference type="OrthoDB" id="1116574at2"/>
<dbReference type="Proteomes" id="UP000199687">
    <property type="component" value="Unassembled WGS sequence"/>
</dbReference>